<dbReference type="Gene3D" id="3.10.450.50">
    <property type="match status" value="1"/>
</dbReference>
<protein>
    <recommendedName>
        <fullName evidence="1">SnoaL-like domain-containing protein</fullName>
    </recommendedName>
</protein>
<comment type="caution">
    <text evidence="2">The sequence shown here is derived from an EMBL/GenBank/DDBJ whole genome shotgun (WGS) entry which is preliminary data.</text>
</comment>
<organism evidence="2 3">
    <name type="scientific">Microbacterium album</name>
    <dbReference type="NCBI Taxonomy" id="2053191"/>
    <lineage>
        <taxon>Bacteria</taxon>
        <taxon>Bacillati</taxon>
        <taxon>Actinomycetota</taxon>
        <taxon>Actinomycetes</taxon>
        <taxon>Micrococcales</taxon>
        <taxon>Microbacteriaceae</taxon>
        <taxon>Microbacterium</taxon>
    </lineage>
</organism>
<dbReference type="RefSeq" id="WP_188754244.1">
    <property type="nucleotide sequence ID" value="NZ_BMJY01000001.1"/>
</dbReference>
<dbReference type="Pfam" id="PF13577">
    <property type="entry name" value="SnoaL_4"/>
    <property type="match status" value="1"/>
</dbReference>
<feature type="domain" description="SnoaL-like" evidence="1">
    <location>
        <begin position="11"/>
        <end position="128"/>
    </location>
</feature>
<dbReference type="Proteomes" id="UP000657592">
    <property type="component" value="Unassembled WGS sequence"/>
</dbReference>
<evidence type="ECO:0000313" key="2">
    <source>
        <dbReference type="EMBL" id="GGH33539.1"/>
    </source>
</evidence>
<dbReference type="EMBL" id="BMJY01000001">
    <property type="protein sequence ID" value="GGH33539.1"/>
    <property type="molecule type" value="Genomic_DNA"/>
</dbReference>
<evidence type="ECO:0000313" key="3">
    <source>
        <dbReference type="Proteomes" id="UP000657592"/>
    </source>
</evidence>
<sequence length="205" mass="23732">MSAVSASIDVETEQALFSLVKRERLARDQADWDVLLDSYWPDGEVRVTWFVGSPADFVEQSKHQLESGRGRGYHLINPVWAEVHGDRAIVESQGNIFIRTQVDGVPCDITVWTWWFSKAERRQGQWKLMTFDGIYFKDRLDVIDPDDSLTIDYSLLEGAREPYQHLHYLNRKNGYDGYLDLIAVDRPGQVDEFHAQARAWARGER</sequence>
<dbReference type="SUPFAM" id="SSF54427">
    <property type="entry name" value="NTF2-like"/>
    <property type="match status" value="1"/>
</dbReference>
<evidence type="ECO:0000259" key="1">
    <source>
        <dbReference type="Pfam" id="PF13577"/>
    </source>
</evidence>
<reference evidence="2" key="2">
    <citation type="submission" date="2020-09" db="EMBL/GenBank/DDBJ databases">
        <authorList>
            <person name="Sun Q."/>
            <person name="Zhou Y."/>
        </authorList>
    </citation>
    <scope>NUCLEOTIDE SEQUENCE</scope>
    <source>
        <strain evidence="2">CGMCC 1.15794</strain>
    </source>
</reference>
<name>A0A917IDK1_9MICO</name>
<dbReference type="InterPro" id="IPR037401">
    <property type="entry name" value="SnoaL-like"/>
</dbReference>
<dbReference type="InterPro" id="IPR032710">
    <property type="entry name" value="NTF2-like_dom_sf"/>
</dbReference>
<dbReference type="AlphaFoldDB" id="A0A917IDK1"/>
<reference evidence="2" key="1">
    <citation type="journal article" date="2014" name="Int. J. Syst. Evol. Microbiol.">
        <title>Complete genome sequence of Corynebacterium casei LMG S-19264T (=DSM 44701T), isolated from a smear-ripened cheese.</title>
        <authorList>
            <consortium name="US DOE Joint Genome Institute (JGI-PGF)"/>
            <person name="Walter F."/>
            <person name="Albersmeier A."/>
            <person name="Kalinowski J."/>
            <person name="Ruckert C."/>
        </authorList>
    </citation>
    <scope>NUCLEOTIDE SEQUENCE</scope>
    <source>
        <strain evidence="2">CGMCC 1.15794</strain>
    </source>
</reference>
<gene>
    <name evidence="2" type="ORF">GCM10010921_00550</name>
</gene>
<proteinExistence type="predicted"/>
<accession>A0A917IDK1</accession>
<keyword evidence="3" id="KW-1185">Reference proteome</keyword>